<dbReference type="Pfam" id="PF11143">
    <property type="entry name" value="DUF2919"/>
    <property type="match status" value="1"/>
</dbReference>
<proteinExistence type="predicted"/>
<dbReference type="EMBL" id="CP047475">
    <property type="protein sequence ID" value="QIA62789.1"/>
    <property type="molecule type" value="Genomic_DNA"/>
</dbReference>
<name>A0A7Z2T1U8_9VIBR</name>
<dbReference type="AlphaFoldDB" id="A0A7Z2T1U8"/>
<evidence type="ECO:0000313" key="3">
    <source>
        <dbReference type="Proteomes" id="UP000464262"/>
    </source>
</evidence>
<keyword evidence="1" id="KW-1133">Transmembrane helix</keyword>
<keyword evidence="1" id="KW-0472">Membrane</keyword>
<evidence type="ECO:0000256" key="1">
    <source>
        <dbReference type="SAM" id="Phobius"/>
    </source>
</evidence>
<feature type="transmembrane region" description="Helical" evidence="1">
    <location>
        <begin position="65"/>
        <end position="84"/>
    </location>
</feature>
<keyword evidence="3" id="KW-1185">Reference proteome</keyword>
<feature type="transmembrane region" description="Helical" evidence="1">
    <location>
        <begin position="127"/>
        <end position="146"/>
    </location>
</feature>
<organism evidence="2 3">
    <name type="scientific">Vibrio astriarenae</name>
    <dbReference type="NCBI Taxonomy" id="1481923"/>
    <lineage>
        <taxon>Bacteria</taxon>
        <taxon>Pseudomonadati</taxon>
        <taxon>Pseudomonadota</taxon>
        <taxon>Gammaproteobacteria</taxon>
        <taxon>Vibrionales</taxon>
        <taxon>Vibrionaceae</taxon>
        <taxon>Vibrio</taxon>
    </lineage>
</organism>
<dbReference type="Proteomes" id="UP000464262">
    <property type="component" value="Chromosome 1"/>
</dbReference>
<evidence type="ECO:0000313" key="2">
    <source>
        <dbReference type="EMBL" id="QIA62789.1"/>
    </source>
</evidence>
<dbReference type="KEGG" id="vas:GT360_04340"/>
<accession>A0A7Z2T1U8</accession>
<reference evidence="2 3" key="1">
    <citation type="submission" date="2020-01" db="EMBL/GenBank/DDBJ databases">
        <title>Whole genome and functional gene identification of agarase of Vibrio HN897.</title>
        <authorList>
            <person name="Liu Y."/>
            <person name="Zhao Z."/>
        </authorList>
    </citation>
    <scope>NUCLEOTIDE SEQUENCE [LARGE SCALE GENOMIC DNA]</scope>
    <source>
        <strain evidence="2 3">HN897</strain>
    </source>
</reference>
<keyword evidence="1" id="KW-0812">Transmembrane</keyword>
<gene>
    <name evidence="2" type="ORF">GT360_04340</name>
</gene>
<protein>
    <submittedName>
        <fullName evidence="2">DUF2919 family protein</fullName>
    </submittedName>
</protein>
<sequence>MKPIGKEVKLRYSMDRYTDHGFLKAPTLLMLGWLFLARAWVVFIVAGASRDEGTQILEWVYPDSAMLKMGMLLGLPPLLFMWLISLRNAERKMINRIVSIAKPITLIMILIQSGQTIYHIVLQHGAFSWSHGLTMVFMLWFGLYVMKSKTVVDCLKRNGYDSDRKSIAKQ</sequence>
<dbReference type="InterPro" id="IPR021318">
    <property type="entry name" value="DUF2919"/>
</dbReference>
<feature type="transmembrane region" description="Helical" evidence="1">
    <location>
        <begin position="21"/>
        <end position="45"/>
    </location>
</feature>